<dbReference type="InterPro" id="IPR004330">
    <property type="entry name" value="FAR1_DNA_bnd_dom"/>
</dbReference>
<feature type="region of interest" description="Disordered" evidence="1">
    <location>
        <begin position="549"/>
        <end position="571"/>
    </location>
</feature>
<evidence type="ECO:0000256" key="1">
    <source>
        <dbReference type="SAM" id="MobiDB-lite"/>
    </source>
</evidence>
<proteinExistence type="predicted"/>
<evidence type="ECO:0000313" key="4">
    <source>
        <dbReference type="Proteomes" id="UP000799536"/>
    </source>
</evidence>
<protein>
    <recommendedName>
        <fullName evidence="2">FAR1 domain-containing protein</fullName>
    </recommendedName>
</protein>
<feature type="region of interest" description="Disordered" evidence="1">
    <location>
        <begin position="476"/>
        <end position="497"/>
    </location>
</feature>
<keyword evidence="4" id="KW-1185">Reference proteome</keyword>
<organism evidence="3 4">
    <name type="scientific">Delitschia confertaspora ATCC 74209</name>
    <dbReference type="NCBI Taxonomy" id="1513339"/>
    <lineage>
        <taxon>Eukaryota</taxon>
        <taxon>Fungi</taxon>
        <taxon>Dikarya</taxon>
        <taxon>Ascomycota</taxon>
        <taxon>Pezizomycotina</taxon>
        <taxon>Dothideomycetes</taxon>
        <taxon>Pleosporomycetidae</taxon>
        <taxon>Pleosporales</taxon>
        <taxon>Delitschiaceae</taxon>
        <taxon>Delitschia</taxon>
    </lineage>
</organism>
<feature type="compositionally biased region" description="Polar residues" evidence="1">
    <location>
        <begin position="65"/>
        <end position="81"/>
    </location>
</feature>
<comment type="caution">
    <text evidence="3">The sequence shown here is derived from an EMBL/GenBank/DDBJ whole genome shotgun (WGS) entry which is preliminary data.</text>
</comment>
<feature type="compositionally biased region" description="Pro residues" evidence="1">
    <location>
        <begin position="132"/>
        <end position="141"/>
    </location>
</feature>
<dbReference type="Proteomes" id="UP000799536">
    <property type="component" value="Unassembled WGS sequence"/>
</dbReference>
<feature type="compositionally biased region" description="Low complexity" evidence="1">
    <location>
        <begin position="479"/>
        <end position="495"/>
    </location>
</feature>
<name>A0A9P4JHZ4_9PLEO</name>
<gene>
    <name evidence="3" type="ORF">GQ43DRAFT_443428</name>
</gene>
<dbReference type="EMBL" id="ML994150">
    <property type="protein sequence ID" value="KAF2198356.1"/>
    <property type="molecule type" value="Genomic_DNA"/>
</dbReference>
<accession>A0A9P4JHZ4</accession>
<evidence type="ECO:0000313" key="3">
    <source>
        <dbReference type="EMBL" id="KAF2198356.1"/>
    </source>
</evidence>
<dbReference type="OrthoDB" id="5334927at2759"/>
<feature type="region of interest" description="Disordered" evidence="1">
    <location>
        <begin position="434"/>
        <end position="462"/>
    </location>
</feature>
<dbReference type="AlphaFoldDB" id="A0A9P4JHZ4"/>
<dbReference type="Pfam" id="PF03101">
    <property type="entry name" value="FAR1"/>
    <property type="match status" value="1"/>
</dbReference>
<sequence length="571" mass="63595">MPRPLPNNTHDLDVPIYGSLPAELSNADTYQAYAGNSHHDSSAIDHLSGSFNNNLSTALNQSLSPSIHHNVPQTHGNNTTLHLDPNLDPNAHSLPHHDQDLSPPSLSDHLHQFPSRSTVNHGPPSPAEDEGPPTPPTPPQIPNSAPEGEFDMMPPPFSMHPSFTALHAYAQSHAAAHGYALSINTTAKNRSRIKLACVCYGRPKNTHKLTPETRIRKNRVSAKTGCRMWVEGKRQDNGLWRLRVGIGEHNHPGRDMDSWAVQRKRTWGVQSGRVGLGGVTAREERERLAREAQALDSQQHQIDANDNGVGDARGADLDGVVPQESTYPQDATPTNEFPQLNYPPHSLESGGLVWRIVEQEMLRKGGSGKGRDRGVGRTVQVLQERLPGIRIFKRDVYNIRAQIKRARKKAGQEIGEGLENDDESEMIDQQNFNETNNGAQDQQHHIHDGSGNPGHHNFGPEIDPLLVQQCDEALRNVSQQQHQHQQQQQQQQQQQTNAEVERLRQEVEMLRRELDFKNKLLQDRDMENQRLRVDLEVAKLDAIAQPMGQPMGQAVGQSMGMYNPRGGPSEV</sequence>
<evidence type="ECO:0000259" key="2">
    <source>
        <dbReference type="Pfam" id="PF03101"/>
    </source>
</evidence>
<feature type="domain" description="FAR1" evidence="2">
    <location>
        <begin position="173"/>
        <end position="252"/>
    </location>
</feature>
<feature type="region of interest" description="Disordered" evidence="1">
    <location>
        <begin position="65"/>
        <end position="157"/>
    </location>
</feature>
<reference evidence="3" key="1">
    <citation type="journal article" date="2020" name="Stud. Mycol.">
        <title>101 Dothideomycetes genomes: a test case for predicting lifestyles and emergence of pathogens.</title>
        <authorList>
            <person name="Haridas S."/>
            <person name="Albert R."/>
            <person name="Binder M."/>
            <person name="Bloem J."/>
            <person name="Labutti K."/>
            <person name="Salamov A."/>
            <person name="Andreopoulos B."/>
            <person name="Baker S."/>
            <person name="Barry K."/>
            <person name="Bills G."/>
            <person name="Bluhm B."/>
            <person name="Cannon C."/>
            <person name="Castanera R."/>
            <person name="Culley D."/>
            <person name="Daum C."/>
            <person name="Ezra D."/>
            <person name="Gonzalez J."/>
            <person name="Henrissat B."/>
            <person name="Kuo A."/>
            <person name="Liang C."/>
            <person name="Lipzen A."/>
            <person name="Lutzoni F."/>
            <person name="Magnuson J."/>
            <person name="Mondo S."/>
            <person name="Nolan M."/>
            <person name="Ohm R."/>
            <person name="Pangilinan J."/>
            <person name="Park H.-J."/>
            <person name="Ramirez L."/>
            <person name="Alfaro M."/>
            <person name="Sun H."/>
            <person name="Tritt A."/>
            <person name="Yoshinaga Y."/>
            <person name="Zwiers L.-H."/>
            <person name="Turgeon B."/>
            <person name="Goodwin S."/>
            <person name="Spatafora J."/>
            <person name="Crous P."/>
            <person name="Grigoriev I."/>
        </authorList>
    </citation>
    <scope>NUCLEOTIDE SEQUENCE</scope>
    <source>
        <strain evidence="3">ATCC 74209</strain>
    </source>
</reference>